<keyword evidence="1" id="KW-0812">Transmembrane</keyword>
<evidence type="ECO:0000256" key="2">
    <source>
        <dbReference type="SAM" id="SignalP"/>
    </source>
</evidence>
<keyword evidence="2" id="KW-0732">Signal</keyword>
<sequence length="222" mass="24287">MMNRKLHYWSLFCLLLSLNNTVAFEFSNLLYSLKLCRGPGPFCPEPDCAKESKQHLCQWYDCSSTASRRSLKSSNSSCTFFGSLSSCGNDTKCLEACKKLNDGSCPLCISGYEEDECQDTVVYSAALVNSTDATTGTTFSGISVSSDITFYHGLLAFLLGAGLLAVVLSRGRKKSLDDDLTFAREGLVKGRMDAVEAGNASDISTVENRTQFRQTKLPYSMT</sequence>
<keyword evidence="1" id="KW-0472">Membrane</keyword>
<protein>
    <recommendedName>
        <fullName evidence="5">PSI domain-containing protein</fullName>
    </recommendedName>
</protein>
<evidence type="ECO:0000256" key="1">
    <source>
        <dbReference type="SAM" id="Phobius"/>
    </source>
</evidence>
<feature type="chain" id="PRO_5042055123" description="PSI domain-containing protein" evidence="2">
    <location>
        <begin position="24"/>
        <end position="222"/>
    </location>
</feature>
<feature type="transmembrane region" description="Helical" evidence="1">
    <location>
        <begin position="150"/>
        <end position="168"/>
    </location>
</feature>
<gene>
    <name evidence="3" type="ORF">CYCCA115_LOCUS13731</name>
</gene>
<comment type="caution">
    <text evidence="3">The sequence shown here is derived from an EMBL/GenBank/DDBJ whole genome shotgun (WGS) entry which is preliminary data.</text>
</comment>
<organism evidence="3 4">
    <name type="scientific">Cylindrotheca closterium</name>
    <dbReference type="NCBI Taxonomy" id="2856"/>
    <lineage>
        <taxon>Eukaryota</taxon>
        <taxon>Sar</taxon>
        <taxon>Stramenopiles</taxon>
        <taxon>Ochrophyta</taxon>
        <taxon>Bacillariophyta</taxon>
        <taxon>Bacillariophyceae</taxon>
        <taxon>Bacillariophycidae</taxon>
        <taxon>Bacillariales</taxon>
        <taxon>Bacillariaceae</taxon>
        <taxon>Cylindrotheca</taxon>
    </lineage>
</organism>
<evidence type="ECO:0000313" key="3">
    <source>
        <dbReference type="EMBL" id="CAJ1952817.1"/>
    </source>
</evidence>
<evidence type="ECO:0000313" key="4">
    <source>
        <dbReference type="Proteomes" id="UP001295423"/>
    </source>
</evidence>
<feature type="signal peptide" evidence="2">
    <location>
        <begin position="1"/>
        <end position="23"/>
    </location>
</feature>
<dbReference type="AlphaFoldDB" id="A0AAD2PUV5"/>
<keyword evidence="1" id="KW-1133">Transmembrane helix</keyword>
<dbReference type="EMBL" id="CAKOGP040001814">
    <property type="protein sequence ID" value="CAJ1952817.1"/>
    <property type="molecule type" value="Genomic_DNA"/>
</dbReference>
<evidence type="ECO:0008006" key="5">
    <source>
        <dbReference type="Google" id="ProtNLM"/>
    </source>
</evidence>
<dbReference type="Proteomes" id="UP001295423">
    <property type="component" value="Unassembled WGS sequence"/>
</dbReference>
<proteinExistence type="predicted"/>
<accession>A0AAD2PUV5</accession>
<keyword evidence="4" id="KW-1185">Reference proteome</keyword>
<reference evidence="3" key="1">
    <citation type="submission" date="2023-08" db="EMBL/GenBank/DDBJ databases">
        <authorList>
            <person name="Audoor S."/>
            <person name="Bilcke G."/>
        </authorList>
    </citation>
    <scope>NUCLEOTIDE SEQUENCE</scope>
</reference>
<name>A0AAD2PUV5_9STRA</name>